<comment type="subcellular location">
    <subcellularLocation>
        <location evidence="1">Cell membrane</location>
        <topology evidence="1">Multi-pass membrane protein</topology>
    </subcellularLocation>
</comment>
<dbReference type="PANTHER" id="PTHR30561:SF1">
    <property type="entry name" value="MULTIDRUG TRANSPORTER EMRE"/>
    <property type="match status" value="1"/>
</dbReference>
<keyword evidence="6 7" id="KW-0472">Membrane</keyword>
<dbReference type="InterPro" id="IPR000390">
    <property type="entry name" value="Small_drug/metabolite_transptr"/>
</dbReference>
<keyword evidence="9" id="KW-1185">Reference proteome</keyword>
<dbReference type="Gene3D" id="1.10.3730.20">
    <property type="match status" value="1"/>
</dbReference>
<dbReference type="Pfam" id="PF00893">
    <property type="entry name" value="Multi_Drug_Res"/>
    <property type="match status" value="1"/>
</dbReference>
<feature type="transmembrane region" description="Helical" evidence="7">
    <location>
        <begin position="58"/>
        <end position="79"/>
    </location>
</feature>
<evidence type="ECO:0000313" key="8">
    <source>
        <dbReference type="EMBL" id="MXR21353.1"/>
    </source>
</evidence>
<evidence type="ECO:0000256" key="3">
    <source>
        <dbReference type="ARBA" id="ARBA00022475"/>
    </source>
</evidence>
<dbReference type="SUPFAM" id="SSF103481">
    <property type="entry name" value="Multidrug resistance efflux transporter EmrE"/>
    <property type="match status" value="1"/>
</dbReference>
<dbReference type="OrthoDB" id="121740at2157"/>
<proteinExistence type="predicted"/>
<name>A0A6B0SPA9_9EURY</name>
<dbReference type="EMBL" id="WUUU01000104">
    <property type="protein sequence ID" value="MXR21353.1"/>
    <property type="molecule type" value="Genomic_DNA"/>
</dbReference>
<sequence>MRPYLALALAIASEIVGTTALKFADGFSNLAPTAVVAVGYLSSFYFLGATLEELPVGLVYATWSGVGIVGAVGAGVAFFDESVDLAAVAGILLLLTGVFVLNVYSESYSPAH</sequence>
<dbReference type="GO" id="GO:0005886">
    <property type="term" value="C:plasma membrane"/>
    <property type="evidence" value="ECO:0007669"/>
    <property type="project" value="UniProtKB-SubCell"/>
</dbReference>
<dbReference type="InterPro" id="IPR045324">
    <property type="entry name" value="Small_multidrug_res"/>
</dbReference>
<dbReference type="InterPro" id="IPR037185">
    <property type="entry name" value="EmrE-like"/>
</dbReference>
<gene>
    <name evidence="8" type="ORF">GRX66_12335</name>
</gene>
<reference evidence="8 9" key="1">
    <citation type="submission" date="2019-12" db="EMBL/GenBank/DDBJ databases">
        <title>Isolation and characterization of three novel carbon monoxide-oxidizing members of Halobacteria from salione crusts and soils.</title>
        <authorList>
            <person name="Myers M.R."/>
            <person name="King G.M."/>
        </authorList>
    </citation>
    <scope>NUCLEOTIDE SEQUENCE [LARGE SCALE GENOMIC DNA]</scope>
    <source>
        <strain evidence="8 9">PCN9</strain>
    </source>
</reference>
<protein>
    <submittedName>
        <fullName evidence="8">QacE family quaternary ammonium compound efflux SMR transporter</fullName>
    </submittedName>
</protein>
<dbReference type="RefSeq" id="WP_159526833.1">
    <property type="nucleotide sequence ID" value="NZ_WUUU01000104.1"/>
</dbReference>
<dbReference type="AlphaFoldDB" id="A0A6B0SPA9"/>
<keyword evidence="4 7" id="KW-0812">Transmembrane</keyword>
<dbReference type="FunFam" id="1.10.3730.20:FF:000001">
    <property type="entry name" value="Quaternary ammonium compound resistance transporter SugE"/>
    <property type="match status" value="1"/>
</dbReference>
<evidence type="ECO:0000313" key="9">
    <source>
        <dbReference type="Proteomes" id="UP000471521"/>
    </source>
</evidence>
<keyword evidence="5 7" id="KW-1133">Transmembrane helix</keyword>
<dbReference type="PANTHER" id="PTHR30561">
    <property type="entry name" value="SMR FAMILY PROTON-DEPENDENT DRUG EFFLUX TRANSPORTER SUGE"/>
    <property type="match status" value="1"/>
</dbReference>
<comment type="caution">
    <text evidence="8">The sequence shown here is derived from an EMBL/GenBank/DDBJ whole genome shotgun (WGS) entry which is preliminary data.</text>
</comment>
<accession>A0A6B0SPA9</accession>
<evidence type="ECO:0000256" key="7">
    <source>
        <dbReference type="SAM" id="Phobius"/>
    </source>
</evidence>
<keyword evidence="3" id="KW-1003">Cell membrane</keyword>
<evidence type="ECO:0000256" key="5">
    <source>
        <dbReference type="ARBA" id="ARBA00022989"/>
    </source>
</evidence>
<dbReference type="Proteomes" id="UP000471521">
    <property type="component" value="Unassembled WGS sequence"/>
</dbReference>
<evidence type="ECO:0000256" key="2">
    <source>
        <dbReference type="ARBA" id="ARBA00022448"/>
    </source>
</evidence>
<dbReference type="GO" id="GO:0022857">
    <property type="term" value="F:transmembrane transporter activity"/>
    <property type="evidence" value="ECO:0007669"/>
    <property type="project" value="InterPro"/>
</dbReference>
<organism evidence="8 9">
    <name type="scientific">Halobacterium bonnevillei</name>
    <dbReference type="NCBI Taxonomy" id="2692200"/>
    <lineage>
        <taxon>Archaea</taxon>
        <taxon>Methanobacteriati</taxon>
        <taxon>Methanobacteriota</taxon>
        <taxon>Stenosarchaea group</taxon>
        <taxon>Halobacteria</taxon>
        <taxon>Halobacteriales</taxon>
        <taxon>Halobacteriaceae</taxon>
        <taxon>Halobacterium</taxon>
    </lineage>
</organism>
<keyword evidence="2" id="KW-0813">Transport</keyword>
<evidence type="ECO:0000256" key="6">
    <source>
        <dbReference type="ARBA" id="ARBA00023136"/>
    </source>
</evidence>
<feature type="transmembrane region" description="Helical" evidence="7">
    <location>
        <begin position="85"/>
        <end position="104"/>
    </location>
</feature>
<evidence type="ECO:0000256" key="1">
    <source>
        <dbReference type="ARBA" id="ARBA00004651"/>
    </source>
</evidence>
<evidence type="ECO:0000256" key="4">
    <source>
        <dbReference type="ARBA" id="ARBA00022692"/>
    </source>
</evidence>
<feature type="transmembrane region" description="Helical" evidence="7">
    <location>
        <begin position="30"/>
        <end position="51"/>
    </location>
</feature>